<dbReference type="Proteomes" id="UP000789901">
    <property type="component" value="Unassembled WGS sequence"/>
</dbReference>
<gene>
    <name evidence="2" type="ORF">GMARGA_LOCUS17176</name>
</gene>
<feature type="compositionally biased region" description="Polar residues" evidence="1">
    <location>
        <begin position="52"/>
        <end position="61"/>
    </location>
</feature>
<comment type="caution">
    <text evidence="2">The sequence shown here is derived from an EMBL/GenBank/DDBJ whole genome shotgun (WGS) entry which is preliminary data.</text>
</comment>
<accession>A0ABN7VDC7</accession>
<dbReference type="EMBL" id="CAJVQB010012851">
    <property type="protein sequence ID" value="CAG8758350.1"/>
    <property type="molecule type" value="Genomic_DNA"/>
</dbReference>
<reference evidence="2 3" key="1">
    <citation type="submission" date="2021-06" db="EMBL/GenBank/DDBJ databases">
        <authorList>
            <person name="Kallberg Y."/>
            <person name="Tangrot J."/>
            <person name="Rosling A."/>
        </authorList>
    </citation>
    <scope>NUCLEOTIDE SEQUENCE [LARGE SCALE GENOMIC DNA]</scope>
    <source>
        <strain evidence="2 3">120-4 pot B 10/14</strain>
    </source>
</reference>
<evidence type="ECO:0000313" key="3">
    <source>
        <dbReference type="Proteomes" id="UP000789901"/>
    </source>
</evidence>
<name>A0ABN7VDC7_GIGMA</name>
<sequence>LDIEWNNVFLVNKTSTPEQATNNRKKCNQDLLNFEDKCKNKKIDKKPEQTPIAESTNNKPNYENPIDR</sequence>
<protein>
    <submittedName>
        <fullName evidence="2">37820_t:CDS:1</fullName>
    </submittedName>
</protein>
<organism evidence="2 3">
    <name type="scientific">Gigaspora margarita</name>
    <dbReference type="NCBI Taxonomy" id="4874"/>
    <lineage>
        <taxon>Eukaryota</taxon>
        <taxon>Fungi</taxon>
        <taxon>Fungi incertae sedis</taxon>
        <taxon>Mucoromycota</taxon>
        <taxon>Glomeromycotina</taxon>
        <taxon>Glomeromycetes</taxon>
        <taxon>Diversisporales</taxon>
        <taxon>Gigasporaceae</taxon>
        <taxon>Gigaspora</taxon>
    </lineage>
</organism>
<feature type="non-terminal residue" evidence="2">
    <location>
        <position position="1"/>
    </location>
</feature>
<proteinExistence type="predicted"/>
<evidence type="ECO:0000313" key="2">
    <source>
        <dbReference type="EMBL" id="CAG8758350.1"/>
    </source>
</evidence>
<keyword evidence="3" id="KW-1185">Reference proteome</keyword>
<feature type="region of interest" description="Disordered" evidence="1">
    <location>
        <begin position="42"/>
        <end position="68"/>
    </location>
</feature>
<evidence type="ECO:0000256" key="1">
    <source>
        <dbReference type="SAM" id="MobiDB-lite"/>
    </source>
</evidence>